<feature type="binding site" evidence="11">
    <location>
        <position position="118"/>
    </location>
    <ligand>
        <name>ATP</name>
        <dbReference type="ChEBI" id="CHEBI:30616"/>
    </ligand>
</feature>
<evidence type="ECO:0000256" key="2">
    <source>
        <dbReference type="ARBA" id="ARBA00001946"/>
    </source>
</evidence>
<evidence type="ECO:0000313" key="13">
    <source>
        <dbReference type="Proteomes" id="UP000192408"/>
    </source>
</evidence>
<comment type="function">
    <text evidence="11">Catalyzes the phosphorylation of the hydroxyl group of 4-methyl-5-beta-hydroxyethylthiazole (THZ).</text>
</comment>
<evidence type="ECO:0000256" key="9">
    <source>
        <dbReference type="ARBA" id="ARBA00022842"/>
    </source>
</evidence>
<dbReference type="EC" id="2.7.1.50" evidence="11"/>
<evidence type="ECO:0000256" key="4">
    <source>
        <dbReference type="ARBA" id="ARBA00022679"/>
    </source>
</evidence>
<dbReference type="InterPro" id="IPR000417">
    <property type="entry name" value="Hyethyz_kinase"/>
</dbReference>
<keyword evidence="6 11" id="KW-0547">Nucleotide-binding</keyword>
<dbReference type="GO" id="GO:0004417">
    <property type="term" value="F:hydroxyethylthiazole kinase activity"/>
    <property type="evidence" value="ECO:0007669"/>
    <property type="project" value="UniProtKB-UniRule"/>
</dbReference>
<dbReference type="HAMAP" id="MF_00228">
    <property type="entry name" value="Thz_kinase"/>
    <property type="match status" value="1"/>
</dbReference>
<reference evidence="13" key="1">
    <citation type="submission" date="2017-04" db="EMBL/GenBank/DDBJ databases">
        <authorList>
            <person name="Varghese N."/>
            <person name="Submissions S."/>
        </authorList>
    </citation>
    <scope>NUCLEOTIDE SEQUENCE [LARGE SCALE GENOMIC DNA]</scope>
    <source>
        <strain evidence="13">DSM 23072</strain>
    </source>
</reference>
<name>A0A1W1US07_9PAST</name>
<keyword evidence="13" id="KW-1185">Reference proteome</keyword>
<dbReference type="Gene3D" id="3.40.1190.20">
    <property type="match status" value="1"/>
</dbReference>
<dbReference type="NCBIfam" id="TIGR00694">
    <property type="entry name" value="thiM"/>
    <property type="match status" value="1"/>
</dbReference>
<keyword evidence="7 11" id="KW-0418">Kinase</keyword>
<keyword evidence="4 11" id="KW-0808">Transferase</keyword>
<dbReference type="Proteomes" id="UP000192408">
    <property type="component" value="Unassembled WGS sequence"/>
</dbReference>
<evidence type="ECO:0000256" key="6">
    <source>
        <dbReference type="ARBA" id="ARBA00022741"/>
    </source>
</evidence>
<keyword evidence="8 11" id="KW-0067">ATP-binding</keyword>
<dbReference type="NCBIfam" id="NF006830">
    <property type="entry name" value="PRK09355.1"/>
    <property type="match status" value="1"/>
</dbReference>
<dbReference type="PRINTS" id="PR01099">
    <property type="entry name" value="HYETHTZKNASE"/>
</dbReference>
<dbReference type="PIRSF" id="PIRSF000513">
    <property type="entry name" value="Thz_kinase"/>
    <property type="match status" value="1"/>
</dbReference>
<organism evidence="12 13">
    <name type="scientific">Pasteurella testudinis DSM 23072</name>
    <dbReference type="NCBI Taxonomy" id="1122938"/>
    <lineage>
        <taxon>Bacteria</taxon>
        <taxon>Pseudomonadati</taxon>
        <taxon>Pseudomonadota</taxon>
        <taxon>Gammaproteobacteria</taxon>
        <taxon>Pasteurellales</taxon>
        <taxon>Pasteurellaceae</taxon>
        <taxon>Pasteurella</taxon>
    </lineage>
</organism>
<evidence type="ECO:0000256" key="8">
    <source>
        <dbReference type="ARBA" id="ARBA00022840"/>
    </source>
</evidence>
<feature type="binding site" evidence="11">
    <location>
        <position position="42"/>
    </location>
    <ligand>
        <name>substrate</name>
    </ligand>
</feature>
<evidence type="ECO:0000256" key="10">
    <source>
        <dbReference type="ARBA" id="ARBA00022977"/>
    </source>
</evidence>
<comment type="catalytic activity">
    <reaction evidence="1 11">
        <text>5-(2-hydroxyethyl)-4-methylthiazole + ATP = 4-methyl-5-(2-phosphooxyethyl)-thiazole + ADP + H(+)</text>
        <dbReference type="Rhea" id="RHEA:24212"/>
        <dbReference type="ChEBI" id="CHEBI:15378"/>
        <dbReference type="ChEBI" id="CHEBI:17957"/>
        <dbReference type="ChEBI" id="CHEBI:30616"/>
        <dbReference type="ChEBI" id="CHEBI:58296"/>
        <dbReference type="ChEBI" id="CHEBI:456216"/>
        <dbReference type="EC" id="2.7.1.50"/>
    </reaction>
</comment>
<dbReference type="GO" id="GO:0009229">
    <property type="term" value="P:thiamine diphosphate biosynthetic process"/>
    <property type="evidence" value="ECO:0007669"/>
    <property type="project" value="UniProtKB-UniRule"/>
</dbReference>
<keyword evidence="10 11" id="KW-0784">Thiamine biosynthesis</keyword>
<evidence type="ECO:0000256" key="11">
    <source>
        <dbReference type="HAMAP-Rule" id="MF_00228"/>
    </source>
</evidence>
<comment type="similarity">
    <text evidence="11">Belongs to the Thz kinase family.</text>
</comment>
<evidence type="ECO:0000256" key="5">
    <source>
        <dbReference type="ARBA" id="ARBA00022723"/>
    </source>
</evidence>
<dbReference type="RefSeq" id="WP_084256755.1">
    <property type="nucleotide sequence ID" value="NZ_FWWV01000013.1"/>
</dbReference>
<dbReference type="EMBL" id="FWWV01000013">
    <property type="protein sequence ID" value="SMB83514.1"/>
    <property type="molecule type" value="Genomic_DNA"/>
</dbReference>
<evidence type="ECO:0000256" key="7">
    <source>
        <dbReference type="ARBA" id="ARBA00022777"/>
    </source>
</evidence>
<evidence type="ECO:0000256" key="1">
    <source>
        <dbReference type="ARBA" id="ARBA00001771"/>
    </source>
</evidence>
<gene>
    <name evidence="11" type="primary">thiM</name>
    <name evidence="12" type="ORF">SAMN05660772_00611</name>
</gene>
<accession>A0A1W1US07</accession>
<proteinExistence type="inferred from homology"/>
<comment type="cofactor">
    <cofactor evidence="2 11">
        <name>Mg(2+)</name>
        <dbReference type="ChEBI" id="CHEBI:18420"/>
    </cofactor>
</comment>
<sequence>MLKTDYLNKIRRQNPLIHNITNIVVANYVANGLLALRASPIMSSAVEEMDELAAICNALVINIGTLTADQVKAMLQAGKAANRQGIPVVLDPVGVGATRFRQHTVARLLAEVQFSAIRGNAGEMAYLANVTWQSKGVDAGQGSADLDDIANIIAQQHRCVAVISGATDVISDGTRLAKIHNGTPLFPRITGSGCLLSAVCGAFLAVADPADAFSALSEACSAYAIAGELAAQGLQPNQNGQFYTALLDQLAALQAGQVRQLAKLQLAELNPKGVNDEDEEV</sequence>
<dbReference type="CDD" id="cd01170">
    <property type="entry name" value="THZ_kinase"/>
    <property type="match status" value="1"/>
</dbReference>
<dbReference type="UniPathway" id="UPA00060">
    <property type="reaction ID" value="UER00139"/>
</dbReference>
<dbReference type="GO" id="GO:0005524">
    <property type="term" value="F:ATP binding"/>
    <property type="evidence" value="ECO:0007669"/>
    <property type="project" value="UniProtKB-UniRule"/>
</dbReference>
<feature type="binding site" evidence="11">
    <location>
        <position position="164"/>
    </location>
    <ligand>
        <name>ATP</name>
        <dbReference type="ChEBI" id="CHEBI:30616"/>
    </ligand>
</feature>
<feature type="binding site" evidence="11">
    <location>
        <position position="191"/>
    </location>
    <ligand>
        <name>substrate</name>
    </ligand>
</feature>
<dbReference type="STRING" id="1122938.SAMN05660772_00611"/>
<dbReference type="SUPFAM" id="SSF53613">
    <property type="entry name" value="Ribokinase-like"/>
    <property type="match status" value="1"/>
</dbReference>
<evidence type="ECO:0000256" key="3">
    <source>
        <dbReference type="ARBA" id="ARBA00004868"/>
    </source>
</evidence>
<dbReference type="AlphaFoldDB" id="A0A1W1US07"/>
<keyword evidence="5 11" id="KW-0479">Metal-binding</keyword>
<dbReference type="GO" id="GO:0009228">
    <property type="term" value="P:thiamine biosynthetic process"/>
    <property type="evidence" value="ECO:0007669"/>
    <property type="project" value="UniProtKB-KW"/>
</dbReference>
<dbReference type="InterPro" id="IPR029056">
    <property type="entry name" value="Ribokinase-like"/>
</dbReference>
<evidence type="ECO:0000313" key="12">
    <source>
        <dbReference type="EMBL" id="SMB83514.1"/>
    </source>
</evidence>
<protein>
    <recommendedName>
        <fullName evidence="11">Hydroxyethylthiazole kinase</fullName>
        <ecNumber evidence="11">2.7.1.50</ecNumber>
    </recommendedName>
    <alternativeName>
        <fullName evidence="11">4-methyl-5-beta-hydroxyethylthiazole kinase</fullName>
        <shortName evidence="11">TH kinase</shortName>
        <shortName evidence="11">Thz kinase</shortName>
    </alternativeName>
</protein>
<keyword evidence="9 11" id="KW-0460">Magnesium</keyword>
<comment type="pathway">
    <text evidence="3 11">Cofactor biosynthesis; thiamine diphosphate biosynthesis; 4-methyl-5-(2-phosphoethyl)-thiazole from 5-(2-hydroxyethyl)-4-methylthiazole: step 1/1.</text>
</comment>
<dbReference type="Pfam" id="PF02110">
    <property type="entry name" value="HK"/>
    <property type="match status" value="1"/>
</dbReference>
<dbReference type="GO" id="GO:0000287">
    <property type="term" value="F:magnesium ion binding"/>
    <property type="evidence" value="ECO:0007669"/>
    <property type="project" value="UniProtKB-UniRule"/>
</dbReference>